<reference evidence="2" key="2">
    <citation type="submission" date="2015-01" db="EMBL/GenBank/DDBJ databases">
        <title>Evolutionary Origins and Diversification of the Mycorrhizal Mutualists.</title>
        <authorList>
            <consortium name="DOE Joint Genome Institute"/>
            <consortium name="Mycorrhizal Genomics Consortium"/>
            <person name="Kohler A."/>
            <person name="Kuo A."/>
            <person name="Nagy L.G."/>
            <person name="Floudas D."/>
            <person name="Copeland A."/>
            <person name="Barry K.W."/>
            <person name="Cichocki N."/>
            <person name="Veneault-Fourrey C."/>
            <person name="LaButti K."/>
            <person name="Lindquist E.A."/>
            <person name="Lipzen A."/>
            <person name="Lundell T."/>
            <person name="Morin E."/>
            <person name="Murat C."/>
            <person name="Riley R."/>
            <person name="Ohm R."/>
            <person name="Sun H."/>
            <person name="Tunlid A."/>
            <person name="Henrissat B."/>
            <person name="Grigoriev I.V."/>
            <person name="Hibbett D.S."/>
            <person name="Martin F."/>
        </authorList>
    </citation>
    <scope>NUCLEOTIDE SEQUENCE [LARGE SCALE GENOMIC DNA]</scope>
    <source>
        <strain evidence="2">UH-Slu-Lm8-n1</strain>
    </source>
</reference>
<gene>
    <name evidence="1" type="ORF">CY34DRAFT_812061</name>
</gene>
<protein>
    <submittedName>
        <fullName evidence="1">Uncharacterized protein</fullName>
    </submittedName>
</protein>
<dbReference type="EMBL" id="KN835615">
    <property type="protein sequence ID" value="KIK35519.1"/>
    <property type="molecule type" value="Genomic_DNA"/>
</dbReference>
<evidence type="ECO:0000313" key="1">
    <source>
        <dbReference type="EMBL" id="KIK35519.1"/>
    </source>
</evidence>
<dbReference type="AlphaFoldDB" id="A0A0D0ABU4"/>
<dbReference type="Proteomes" id="UP000054485">
    <property type="component" value="Unassembled WGS sequence"/>
</dbReference>
<reference evidence="1 2" key="1">
    <citation type="submission" date="2014-04" db="EMBL/GenBank/DDBJ databases">
        <authorList>
            <consortium name="DOE Joint Genome Institute"/>
            <person name="Kuo A."/>
            <person name="Ruytinx J."/>
            <person name="Rineau F."/>
            <person name="Colpaert J."/>
            <person name="Kohler A."/>
            <person name="Nagy L.G."/>
            <person name="Floudas D."/>
            <person name="Copeland A."/>
            <person name="Barry K.W."/>
            <person name="Cichocki N."/>
            <person name="Veneault-Fourrey C."/>
            <person name="LaButti K."/>
            <person name="Lindquist E.A."/>
            <person name="Lipzen A."/>
            <person name="Lundell T."/>
            <person name="Morin E."/>
            <person name="Murat C."/>
            <person name="Sun H."/>
            <person name="Tunlid A."/>
            <person name="Henrissat B."/>
            <person name="Grigoriev I.V."/>
            <person name="Hibbett D.S."/>
            <person name="Martin F."/>
            <person name="Nordberg H.P."/>
            <person name="Cantor M.N."/>
            <person name="Hua S.X."/>
        </authorList>
    </citation>
    <scope>NUCLEOTIDE SEQUENCE [LARGE SCALE GENOMIC DNA]</scope>
    <source>
        <strain evidence="1 2">UH-Slu-Lm8-n1</strain>
    </source>
</reference>
<accession>A0A0D0ABU4</accession>
<dbReference type="InParanoid" id="A0A0D0ABU4"/>
<evidence type="ECO:0000313" key="2">
    <source>
        <dbReference type="Proteomes" id="UP000054485"/>
    </source>
</evidence>
<sequence length="130" mass="14046">MSLADSVHCTGGSRPSVLSLLRTTQKQKFTLSPIRDLVSAPGFTSSSSSVTVISLLSACAAALSPPMFSHLLQTPNIQGHTALSWVIVNDRREAFSPFVVESFPDFRLLGCFDLRLACMMAGRCQSLCHD</sequence>
<name>A0A0D0ABU4_9AGAM</name>
<keyword evidence="2" id="KW-1185">Reference proteome</keyword>
<proteinExistence type="predicted"/>
<dbReference type="OrthoDB" id="2650550at2759"/>
<organism evidence="1 2">
    <name type="scientific">Suillus luteus UH-Slu-Lm8-n1</name>
    <dbReference type="NCBI Taxonomy" id="930992"/>
    <lineage>
        <taxon>Eukaryota</taxon>
        <taxon>Fungi</taxon>
        <taxon>Dikarya</taxon>
        <taxon>Basidiomycota</taxon>
        <taxon>Agaricomycotina</taxon>
        <taxon>Agaricomycetes</taxon>
        <taxon>Agaricomycetidae</taxon>
        <taxon>Boletales</taxon>
        <taxon>Suillineae</taxon>
        <taxon>Suillaceae</taxon>
        <taxon>Suillus</taxon>
    </lineage>
</organism>
<dbReference type="HOGENOM" id="CLU_1939521_0_0_1"/>